<evidence type="ECO:0000313" key="13">
    <source>
        <dbReference type="Proteomes" id="UP000000702"/>
    </source>
</evidence>
<feature type="region of interest" description="Disordered" evidence="10">
    <location>
        <begin position="202"/>
        <end position="237"/>
    </location>
</feature>
<feature type="compositionally biased region" description="Basic and acidic residues" evidence="10">
    <location>
        <begin position="771"/>
        <end position="780"/>
    </location>
</feature>
<dbReference type="EMBL" id="CAEQ01001320">
    <property type="protein sequence ID" value="CCD13908.1"/>
    <property type="molecule type" value="Genomic_DNA"/>
</dbReference>
<feature type="compositionally biased region" description="Basic and acidic residues" evidence="10">
    <location>
        <begin position="1449"/>
        <end position="1464"/>
    </location>
</feature>
<evidence type="ECO:0000256" key="10">
    <source>
        <dbReference type="SAM" id="MobiDB-lite"/>
    </source>
</evidence>
<dbReference type="InterPro" id="IPR001932">
    <property type="entry name" value="PPM-type_phosphatase-like_dom"/>
</dbReference>
<keyword evidence="7 9" id="KW-0904">Protein phosphatase</keyword>
<feature type="region of interest" description="Disordered" evidence="10">
    <location>
        <begin position="156"/>
        <end position="185"/>
    </location>
</feature>
<feature type="compositionally biased region" description="Low complexity" evidence="10">
    <location>
        <begin position="1468"/>
        <end position="1477"/>
    </location>
</feature>
<comment type="cofactor">
    <cofactor evidence="2">
        <name>Mg(2+)</name>
        <dbReference type="ChEBI" id="CHEBI:18420"/>
    </cofactor>
</comment>
<dbReference type="GO" id="GO:0046872">
    <property type="term" value="F:metal ion binding"/>
    <property type="evidence" value="ECO:0007669"/>
    <property type="project" value="UniProtKB-KW"/>
</dbReference>
<feature type="domain" description="PPM-type phosphatase" evidence="11">
    <location>
        <begin position="1066"/>
        <end position="1477"/>
    </location>
</feature>
<evidence type="ECO:0000256" key="6">
    <source>
        <dbReference type="ARBA" id="ARBA00022801"/>
    </source>
</evidence>
<sequence>MNESSSDEDIFLPIPCAKKLGDDDCSKEEKSGQGLPDTRRYNALQGLSLTPQPTSRSAQGDESHLTRSAFAKQPTTSPHRSQESAVSLPMMQPRLVSSGCTRANTMSQSDRTPVTSDVSGRLTPREQHETRLLFKDRMRFWGSSARLKANHLQLSITPPVTARSPQPPDSPGLRSVSNHRPASCNLGKEGVVSALRVNDEVGGRASESSLPLPPPSAAKPEEMPQPAVNSQKPKLSFKARQLCRRTASLGNRMDSVTESEQSISKSGTFTFHEQLSGPSSCSSRSWQGTDPPPHTLHKSSPENETGVLSITIPPLIAEAGAQAGSTPPTGDRIVTPTLPLDCRVFSYEKPKESSNDAAGTNYQNINCGGSAATSVASRSDEWRQNKSLPAAKLAAQLLTPNLPQHPPPREFCSVLPASEGRRQGSCSTANDSSARGTAREASEASEATMCTFAPLLSSSGTTVVAMDTATPWRNIVFESTLSQTATRASQRHSDISSLYLSMIKPLRRGRKVPFLSPQQAPSGDVTVDEPFGFSTSAGSFMDGGSGSVASSVNADMGVIETDVCVFMPRYEPVNGAQSPIEVILSSMRDLCAGCDFSDESSPLSKRSSPRRNGSEHAATITATATAPLPATPVGSRMPEERYVREGLGIPAASVGVERTLSTTSRGMDNVSAAIVSNDGGCFVFGSVAPSYSAFPNNDGEDESDCKVAARLIFEADKGVLLLTPEDEVEKYMNISKAAAGLSKGFICSGARPAAVQQRVGGGEGDDAASEDSTRTHKPDEVGASQGKNEGSTRSKGENVFYEDCGSISRCSCSQEFIAKDTRGVDYRRYHSHKLYHHCTYCGRRPACFLCLHCLAGVCPSHVTQHYNESLARVNSSKSVTAAVGGTREAVADEIPGDCALFINILDIMNSFDRIFWCERCRSFTWRYTEVYDPLVDQLAATLGTYLQEPARDITCVGYEVKLRSHVASSAQHPLLSTSFSLITRERTAANPGGLLNTLTVFLPPGAEDNLPAFDRAVIKSSATGTSREGWCPSAASGSFPPILPSTSASVGSSDQLQVGMISSRLVSLGAEVQGWRATQEDAEAVFVVSIPTIVAADGKSLCGGSGCADGTQNTVTMAFFCVFDGHGGDAVAKLAASRIEFHVRSAINSGRNDEMLANGVLGRIDFQSPTPRQSASEASPHHAFGSGNLFHLNSAEAGGSGVADEAVTRRESFMTVEMLKRHVEGSSDMTDMARDNSSNSDLSRMCQGLSSSPLVSRQEMGHLRCYFARIMEEALFSLDDELRNSVEGRRGDYNSVGSTACIVGITTNFILCANVGDSGAAFYTSQIIKQISITHRTYDAAEKDRIQEAGYKLRENRIEGVLAVSRALGDFDFKQCGGRSARWQAVTAAPDVTIMPVPPAAMAGRWGVIVACDGIWDTMTLRQVHHAIMNTPNDLEVASSALAAVVRTQEEAAKRRKDTRHDGDGGVDDAAVTGAAANRESVDVSSWDKESARASIDSLLLTSAAGIFAQCVAPSDNEEGVGLDNCSLFLIEPR</sequence>
<evidence type="ECO:0000256" key="8">
    <source>
        <dbReference type="ARBA" id="ARBA00023211"/>
    </source>
</evidence>
<dbReference type="Pfam" id="PF00481">
    <property type="entry name" value="PP2C"/>
    <property type="match status" value="1"/>
</dbReference>
<dbReference type="VEuPathDB" id="TriTrypDB:TcIL3000_0_45980"/>
<reference evidence="12 13" key="2">
    <citation type="journal article" date="2012" name="Proc. Natl. Acad. Sci. U.S.A.">
        <title>Antigenic diversity is generated by distinct evolutionary mechanisms in African trypanosome species.</title>
        <authorList>
            <person name="Jackson A.P."/>
            <person name="Berry A."/>
            <person name="Aslett M."/>
            <person name="Allison H.C."/>
            <person name="Burton P."/>
            <person name="Vavrova-Anderson J."/>
            <person name="Brown R."/>
            <person name="Browne H."/>
            <person name="Corton N."/>
            <person name="Hauser H."/>
            <person name="Gamble J."/>
            <person name="Gilderthorp R."/>
            <person name="Marcello L."/>
            <person name="McQuillan J."/>
            <person name="Otto T.D."/>
            <person name="Quail M.A."/>
            <person name="Sanders M.J."/>
            <person name="van Tonder A."/>
            <person name="Ginger M.L."/>
            <person name="Field M.C."/>
            <person name="Barry J.D."/>
            <person name="Hertz-Fowler C."/>
            <person name="Berriman M."/>
        </authorList>
    </citation>
    <scope>NUCLEOTIDE SEQUENCE [LARGE SCALE GENOMIC DNA]</scope>
    <source>
        <strain evidence="12 13">IL3000</strain>
    </source>
</reference>
<evidence type="ECO:0000256" key="4">
    <source>
        <dbReference type="ARBA" id="ARBA00013081"/>
    </source>
</evidence>
<feature type="compositionally biased region" description="Polar residues" evidence="10">
    <location>
        <begin position="45"/>
        <end position="58"/>
    </location>
</feature>
<keyword evidence="13" id="KW-1185">Reference proteome</keyword>
<evidence type="ECO:0000256" key="2">
    <source>
        <dbReference type="ARBA" id="ARBA00001946"/>
    </source>
</evidence>
<evidence type="ECO:0000256" key="1">
    <source>
        <dbReference type="ARBA" id="ARBA00001936"/>
    </source>
</evidence>
<gene>
    <name evidence="12" type="ORF">TCIL3000_0_45980</name>
</gene>
<feature type="compositionally biased region" description="Polar residues" evidence="10">
    <location>
        <begin position="73"/>
        <end position="85"/>
    </location>
</feature>
<dbReference type="InterPro" id="IPR015655">
    <property type="entry name" value="PP2C"/>
</dbReference>
<feature type="region of interest" description="Disordered" evidence="10">
    <location>
        <begin position="598"/>
        <end position="635"/>
    </location>
</feature>
<dbReference type="InterPro" id="IPR036457">
    <property type="entry name" value="PPM-type-like_dom_sf"/>
</dbReference>
<feature type="region of interest" description="Disordered" evidence="10">
    <location>
        <begin position="102"/>
        <end position="124"/>
    </location>
</feature>
<keyword evidence="6 9" id="KW-0378">Hydrolase</keyword>
<dbReference type="SUPFAM" id="SSF81606">
    <property type="entry name" value="PP2C-like"/>
    <property type="match status" value="1"/>
</dbReference>
<feature type="region of interest" description="Disordered" evidence="10">
    <location>
        <begin position="757"/>
        <end position="794"/>
    </location>
</feature>
<feature type="compositionally biased region" description="Polar residues" evidence="10">
    <location>
        <begin position="271"/>
        <end position="288"/>
    </location>
</feature>
<feature type="compositionally biased region" description="Acidic residues" evidence="10">
    <location>
        <begin position="1"/>
        <end position="10"/>
    </location>
</feature>
<dbReference type="InterPro" id="IPR000222">
    <property type="entry name" value="PP2C_BS"/>
</dbReference>
<protein>
    <recommendedName>
        <fullName evidence="4">protein-serine/threonine phosphatase</fullName>
        <ecNumber evidence="4">3.1.3.16</ecNumber>
    </recommendedName>
</protein>
<dbReference type="SMART" id="SM00332">
    <property type="entry name" value="PP2Cc"/>
    <property type="match status" value="1"/>
</dbReference>
<dbReference type="CDD" id="cd00143">
    <property type="entry name" value="PP2Cc"/>
    <property type="match status" value="1"/>
</dbReference>
<dbReference type="Proteomes" id="UP000000702">
    <property type="component" value="Unassembled WGS sequence"/>
</dbReference>
<keyword evidence="8" id="KW-0464">Manganese</keyword>
<dbReference type="PANTHER" id="PTHR13832:SF565">
    <property type="entry name" value="AT28366P-RELATED"/>
    <property type="match status" value="1"/>
</dbReference>
<feature type="compositionally biased region" description="Polar residues" evidence="10">
    <location>
        <begin position="102"/>
        <end position="118"/>
    </location>
</feature>
<feature type="region of interest" description="Disordered" evidence="10">
    <location>
        <begin position="422"/>
        <end position="444"/>
    </location>
</feature>
<comment type="caution">
    <text evidence="12">The sequence shown here is derived from an EMBL/GenBank/DDBJ whole genome shotgun (WGS) entry which is preliminary data.</text>
</comment>
<keyword evidence="5" id="KW-0479">Metal-binding</keyword>
<dbReference type="OMA" id="CLHCLTA"/>
<feature type="region of interest" description="Disordered" evidence="10">
    <location>
        <begin position="1"/>
        <end position="89"/>
    </location>
</feature>
<dbReference type="EC" id="3.1.3.16" evidence="4"/>
<dbReference type="GO" id="GO:0004722">
    <property type="term" value="F:protein serine/threonine phosphatase activity"/>
    <property type="evidence" value="ECO:0007669"/>
    <property type="project" value="UniProtKB-EC"/>
</dbReference>
<evidence type="ECO:0000256" key="3">
    <source>
        <dbReference type="ARBA" id="ARBA00006702"/>
    </source>
</evidence>
<feature type="compositionally biased region" description="Basic and acidic residues" evidence="10">
    <location>
        <begin position="19"/>
        <end position="31"/>
    </location>
</feature>
<dbReference type="PANTHER" id="PTHR13832">
    <property type="entry name" value="PROTEIN PHOSPHATASE 2C"/>
    <property type="match status" value="1"/>
</dbReference>
<dbReference type="PROSITE" id="PS01032">
    <property type="entry name" value="PPM_1"/>
    <property type="match status" value="1"/>
</dbReference>
<evidence type="ECO:0000256" key="7">
    <source>
        <dbReference type="ARBA" id="ARBA00022912"/>
    </source>
</evidence>
<feature type="region of interest" description="Disordered" evidence="10">
    <location>
        <begin position="1449"/>
        <end position="1484"/>
    </location>
</feature>
<reference evidence="13" key="1">
    <citation type="submission" date="2011-07" db="EMBL/GenBank/DDBJ databases">
        <title>Divergent evolution of antigenic variation in African trypanosomes.</title>
        <authorList>
            <person name="Jackson A.P."/>
            <person name="Berry A."/>
            <person name="Allison H.C."/>
            <person name="Burton P."/>
            <person name="Anderson J."/>
            <person name="Aslett M."/>
            <person name="Brown R."/>
            <person name="Corton N."/>
            <person name="Harris D."/>
            <person name="Hauser H."/>
            <person name="Gamble J."/>
            <person name="Gilderthorp R."/>
            <person name="McQuillan J."/>
            <person name="Quail M.A."/>
            <person name="Sanders M."/>
            <person name="Van Tonder A."/>
            <person name="Ginger M.L."/>
            <person name="Donelson J.E."/>
            <person name="Field M.C."/>
            <person name="Barry J.D."/>
            <person name="Berriman M."/>
            <person name="Hertz-Fowler C."/>
        </authorList>
    </citation>
    <scope>NUCLEOTIDE SEQUENCE [LARGE SCALE GENOMIC DNA]</scope>
    <source>
        <strain evidence="13">IL3000</strain>
    </source>
</reference>
<evidence type="ECO:0000256" key="5">
    <source>
        <dbReference type="ARBA" id="ARBA00022723"/>
    </source>
</evidence>
<evidence type="ECO:0000256" key="9">
    <source>
        <dbReference type="RuleBase" id="RU003465"/>
    </source>
</evidence>
<organism evidence="12 13">
    <name type="scientific">Trypanosoma congolense (strain IL3000)</name>
    <dbReference type="NCBI Taxonomy" id="1068625"/>
    <lineage>
        <taxon>Eukaryota</taxon>
        <taxon>Discoba</taxon>
        <taxon>Euglenozoa</taxon>
        <taxon>Kinetoplastea</taxon>
        <taxon>Metakinetoplastina</taxon>
        <taxon>Trypanosomatida</taxon>
        <taxon>Trypanosomatidae</taxon>
        <taxon>Trypanosoma</taxon>
        <taxon>Nannomonas</taxon>
    </lineage>
</organism>
<proteinExistence type="inferred from homology"/>
<comment type="cofactor">
    <cofactor evidence="1">
        <name>Mn(2+)</name>
        <dbReference type="ChEBI" id="CHEBI:29035"/>
    </cofactor>
</comment>
<feature type="compositionally biased region" description="Low complexity" evidence="10">
    <location>
        <begin position="617"/>
        <end position="632"/>
    </location>
</feature>
<evidence type="ECO:0000259" key="11">
    <source>
        <dbReference type="PROSITE" id="PS51746"/>
    </source>
</evidence>
<evidence type="ECO:0000313" key="12">
    <source>
        <dbReference type="EMBL" id="CCD13908.1"/>
    </source>
</evidence>
<accession>F9W9K6</accession>
<dbReference type="Gene3D" id="3.60.40.10">
    <property type="entry name" value="PPM-type phosphatase domain"/>
    <property type="match status" value="1"/>
</dbReference>
<feature type="region of interest" description="Disordered" evidence="10">
    <location>
        <begin position="271"/>
        <end position="304"/>
    </location>
</feature>
<comment type="similarity">
    <text evidence="3 9">Belongs to the PP2C family.</text>
</comment>
<dbReference type="PROSITE" id="PS51746">
    <property type="entry name" value="PPM_2"/>
    <property type="match status" value="1"/>
</dbReference>
<name>F9W9K6_TRYCI</name>